<protein>
    <submittedName>
        <fullName evidence="3">Putative short-chain dehydrogenase</fullName>
    </submittedName>
</protein>
<evidence type="ECO:0000313" key="4">
    <source>
        <dbReference type="Proteomes" id="UP000193689"/>
    </source>
</evidence>
<keyword evidence="2" id="KW-0472">Membrane</keyword>
<evidence type="ECO:0000313" key="3">
    <source>
        <dbReference type="EMBL" id="ORY71178.1"/>
    </source>
</evidence>
<sequence length="329" mass="36300">MSWLERSPIQGIINQLKPLPYPETDCSGKTIIVTGANVGLGLEAARHFVRLNAAKVILGCRNVEKGSQAKTDIETSTNRTGVAEVWQLDLTSFDSVKEFCQRAEKLHRLDVVVENAGVATGDFVQYEGYEQQITVNVISTFLMALLILPSLRRTATRFNVVPSLVIVTSDAHAYTSLTRARNAPSIFEALRGSAGMSGRYSNSKLLEVLVVRELATEMESSPKKPRVALNLVHPGLCKSKLFRHITWPISWIIAIGFLLLARTSEMGSRTLVSAALAGEETHGKYLGDCRMMEPSRFVRSEEGKRVQKRAYDELLGILEGVEPGITKNI</sequence>
<dbReference type="PANTHER" id="PTHR43157:SF31">
    <property type="entry name" value="PHOSPHATIDYLINOSITOL-GLYCAN BIOSYNTHESIS CLASS F PROTEIN"/>
    <property type="match status" value="1"/>
</dbReference>
<keyword evidence="2" id="KW-0812">Transmembrane</keyword>
<dbReference type="Gene3D" id="3.40.50.720">
    <property type="entry name" value="NAD(P)-binding Rossmann-like Domain"/>
    <property type="match status" value="1"/>
</dbReference>
<proteinExistence type="predicted"/>
<keyword evidence="1" id="KW-0560">Oxidoreductase</keyword>
<dbReference type="EMBL" id="MCFJ01000001">
    <property type="protein sequence ID" value="ORY71178.1"/>
    <property type="molecule type" value="Genomic_DNA"/>
</dbReference>
<dbReference type="GO" id="GO:0016491">
    <property type="term" value="F:oxidoreductase activity"/>
    <property type="evidence" value="ECO:0007669"/>
    <property type="project" value="UniProtKB-KW"/>
</dbReference>
<dbReference type="RefSeq" id="XP_040720770.1">
    <property type="nucleotide sequence ID" value="XM_040859083.1"/>
</dbReference>
<keyword evidence="2" id="KW-1133">Transmembrane helix</keyword>
<organism evidence="3 4">
    <name type="scientific">Pseudomassariella vexata</name>
    <dbReference type="NCBI Taxonomy" id="1141098"/>
    <lineage>
        <taxon>Eukaryota</taxon>
        <taxon>Fungi</taxon>
        <taxon>Dikarya</taxon>
        <taxon>Ascomycota</taxon>
        <taxon>Pezizomycotina</taxon>
        <taxon>Sordariomycetes</taxon>
        <taxon>Xylariomycetidae</taxon>
        <taxon>Amphisphaeriales</taxon>
        <taxon>Pseudomassariaceae</taxon>
        <taxon>Pseudomassariella</taxon>
    </lineage>
</organism>
<comment type="caution">
    <text evidence="3">The sequence shown here is derived from an EMBL/GenBank/DDBJ whole genome shotgun (WGS) entry which is preliminary data.</text>
</comment>
<dbReference type="STRING" id="1141098.A0A1Y2EHX6"/>
<dbReference type="GeneID" id="63775295"/>
<keyword evidence="4" id="KW-1185">Reference proteome</keyword>
<dbReference type="OrthoDB" id="542013at2759"/>
<feature type="transmembrane region" description="Helical" evidence="2">
    <location>
        <begin position="241"/>
        <end position="261"/>
    </location>
</feature>
<evidence type="ECO:0000256" key="2">
    <source>
        <dbReference type="SAM" id="Phobius"/>
    </source>
</evidence>
<dbReference type="PANTHER" id="PTHR43157">
    <property type="entry name" value="PHOSPHATIDYLINOSITOL-GLYCAN BIOSYNTHESIS CLASS F PROTEIN-RELATED"/>
    <property type="match status" value="1"/>
</dbReference>
<name>A0A1Y2EHX6_9PEZI</name>
<reference evidence="3 4" key="1">
    <citation type="submission" date="2016-07" db="EMBL/GenBank/DDBJ databases">
        <title>Pervasive Adenine N6-methylation of Active Genes in Fungi.</title>
        <authorList>
            <consortium name="DOE Joint Genome Institute"/>
            <person name="Mondo S.J."/>
            <person name="Dannebaum R.O."/>
            <person name="Kuo R.C."/>
            <person name="Labutti K."/>
            <person name="Haridas S."/>
            <person name="Kuo A."/>
            <person name="Salamov A."/>
            <person name="Ahrendt S.R."/>
            <person name="Lipzen A."/>
            <person name="Sullivan W."/>
            <person name="Andreopoulos W.B."/>
            <person name="Clum A."/>
            <person name="Lindquist E."/>
            <person name="Daum C."/>
            <person name="Ramamoorthy G.K."/>
            <person name="Gryganskyi A."/>
            <person name="Culley D."/>
            <person name="Magnuson J.K."/>
            <person name="James T.Y."/>
            <person name="O'Malley M.A."/>
            <person name="Stajich J.E."/>
            <person name="Spatafora J.W."/>
            <person name="Visel A."/>
            <person name="Grigoriev I.V."/>
        </authorList>
    </citation>
    <scope>NUCLEOTIDE SEQUENCE [LARGE SCALE GENOMIC DNA]</scope>
    <source>
        <strain evidence="3 4">CBS 129021</strain>
    </source>
</reference>
<evidence type="ECO:0000256" key="1">
    <source>
        <dbReference type="ARBA" id="ARBA00023002"/>
    </source>
</evidence>
<dbReference type="InterPro" id="IPR036291">
    <property type="entry name" value="NAD(P)-bd_dom_sf"/>
</dbReference>
<dbReference type="InterPro" id="IPR002347">
    <property type="entry name" value="SDR_fam"/>
</dbReference>
<dbReference type="PRINTS" id="PR00081">
    <property type="entry name" value="GDHRDH"/>
</dbReference>
<dbReference type="Pfam" id="PF00106">
    <property type="entry name" value="adh_short"/>
    <property type="match status" value="1"/>
</dbReference>
<dbReference type="AlphaFoldDB" id="A0A1Y2EHX6"/>
<gene>
    <name evidence="3" type="ORF">BCR38DRAFT_416100</name>
</gene>
<dbReference type="SUPFAM" id="SSF51735">
    <property type="entry name" value="NAD(P)-binding Rossmann-fold domains"/>
    <property type="match status" value="1"/>
</dbReference>
<dbReference type="Proteomes" id="UP000193689">
    <property type="component" value="Unassembled WGS sequence"/>
</dbReference>
<dbReference type="InParanoid" id="A0A1Y2EHX6"/>
<accession>A0A1Y2EHX6</accession>